<organism evidence="2 3">
    <name type="scientific">Pleurodeles waltl</name>
    <name type="common">Iberian ribbed newt</name>
    <dbReference type="NCBI Taxonomy" id="8319"/>
    <lineage>
        <taxon>Eukaryota</taxon>
        <taxon>Metazoa</taxon>
        <taxon>Chordata</taxon>
        <taxon>Craniata</taxon>
        <taxon>Vertebrata</taxon>
        <taxon>Euteleostomi</taxon>
        <taxon>Amphibia</taxon>
        <taxon>Batrachia</taxon>
        <taxon>Caudata</taxon>
        <taxon>Salamandroidea</taxon>
        <taxon>Salamandridae</taxon>
        <taxon>Pleurodelinae</taxon>
        <taxon>Pleurodeles</taxon>
    </lineage>
</organism>
<dbReference type="Proteomes" id="UP001066276">
    <property type="component" value="Chromosome 4_2"/>
</dbReference>
<evidence type="ECO:0000313" key="3">
    <source>
        <dbReference type="Proteomes" id="UP001066276"/>
    </source>
</evidence>
<protein>
    <submittedName>
        <fullName evidence="2">Uncharacterized protein</fullName>
    </submittedName>
</protein>
<accession>A0AAV7SJG7</accession>
<comment type="caution">
    <text evidence="2">The sequence shown here is derived from an EMBL/GenBank/DDBJ whole genome shotgun (WGS) entry which is preliminary data.</text>
</comment>
<dbReference type="EMBL" id="JANPWB010000008">
    <property type="protein sequence ID" value="KAJ1164177.1"/>
    <property type="molecule type" value="Genomic_DNA"/>
</dbReference>
<evidence type="ECO:0000256" key="1">
    <source>
        <dbReference type="SAM" id="MobiDB-lite"/>
    </source>
</evidence>
<name>A0AAV7SJG7_PLEWA</name>
<reference evidence="2" key="1">
    <citation type="journal article" date="2022" name="bioRxiv">
        <title>Sequencing and chromosome-scale assembly of the giantPleurodeles waltlgenome.</title>
        <authorList>
            <person name="Brown T."/>
            <person name="Elewa A."/>
            <person name="Iarovenko S."/>
            <person name="Subramanian E."/>
            <person name="Araus A.J."/>
            <person name="Petzold A."/>
            <person name="Susuki M."/>
            <person name="Suzuki K.-i.T."/>
            <person name="Hayashi T."/>
            <person name="Toyoda A."/>
            <person name="Oliveira C."/>
            <person name="Osipova E."/>
            <person name="Leigh N.D."/>
            <person name="Simon A."/>
            <person name="Yun M.H."/>
        </authorList>
    </citation>
    <scope>NUCLEOTIDE SEQUENCE</scope>
    <source>
        <strain evidence="2">20211129_DDA</strain>
        <tissue evidence="2">Liver</tissue>
    </source>
</reference>
<feature type="region of interest" description="Disordered" evidence="1">
    <location>
        <begin position="39"/>
        <end position="64"/>
    </location>
</feature>
<evidence type="ECO:0000313" key="2">
    <source>
        <dbReference type="EMBL" id="KAJ1164177.1"/>
    </source>
</evidence>
<gene>
    <name evidence="2" type="ORF">NDU88_004622</name>
</gene>
<dbReference type="AlphaFoldDB" id="A0AAV7SJG7"/>
<keyword evidence="3" id="KW-1185">Reference proteome</keyword>
<sequence>MVGLVVVRYQKCSDRGPQGCTGVQTHQQWERLAVEGLAPRAQQLGKQAPATAPAQHGPSNRACSARPRRILVALKESLVPAQMNGGNHCH</sequence>
<proteinExistence type="predicted"/>